<evidence type="ECO:0000256" key="2">
    <source>
        <dbReference type="ARBA" id="ARBA00022670"/>
    </source>
</evidence>
<keyword evidence="2" id="KW-0645">Protease</keyword>
<gene>
    <name evidence="10" type="ORF">TO73_0111</name>
</gene>
<dbReference type="InterPro" id="IPR038765">
    <property type="entry name" value="Papain-like_cys_pep_sf"/>
</dbReference>
<evidence type="ECO:0000256" key="5">
    <source>
        <dbReference type="ARBA" id="ARBA00022801"/>
    </source>
</evidence>
<evidence type="ECO:0000256" key="3">
    <source>
        <dbReference type="ARBA" id="ARBA00022729"/>
    </source>
</evidence>
<dbReference type="PROSITE" id="PS51935">
    <property type="entry name" value="NLPC_P60"/>
    <property type="match status" value="1"/>
</dbReference>
<evidence type="ECO:0000256" key="6">
    <source>
        <dbReference type="ARBA" id="ARBA00022807"/>
    </source>
</evidence>
<dbReference type="Pfam" id="PF00877">
    <property type="entry name" value="NLPC_P60"/>
    <property type="match status" value="1"/>
</dbReference>
<dbReference type="SUPFAM" id="SSF54106">
    <property type="entry name" value="LysM domain"/>
    <property type="match status" value="1"/>
</dbReference>
<dbReference type="EMBL" id="CP010822">
    <property type="protein sequence ID" value="ALJ89975.1"/>
    <property type="molecule type" value="Genomic_DNA"/>
</dbReference>
<name>A0ABM5VIP7_THEA5</name>
<dbReference type="SMART" id="SM00257">
    <property type="entry name" value="LysM"/>
    <property type="match status" value="1"/>
</dbReference>
<keyword evidence="4" id="KW-0677">Repeat</keyword>
<keyword evidence="3 7" id="KW-0732">Signal</keyword>
<dbReference type="PANTHER" id="PTHR47360">
    <property type="entry name" value="MUREIN DD-ENDOPEPTIDASE MEPS/MUREIN LD-CARBOXYPEPTIDASE"/>
    <property type="match status" value="1"/>
</dbReference>
<dbReference type="Gene3D" id="3.10.350.10">
    <property type="entry name" value="LysM domain"/>
    <property type="match status" value="1"/>
</dbReference>
<proteinExistence type="inferred from homology"/>
<dbReference type="InterPro" id="IPR000064">
    <property type="entry name" value="NLP_P60_dom"/>
</dbReference>
<keyword evidence="5" id="KW-0378">Hydrolase</keyword>
<feature type="domain" description="LysM" evidence="8">
    <location>
        <begin position="17"/>
        <end position="60"/>
    </location>
</feature>
<dbReference type="Pfam" id="PF01476">
    <property type="entry name" value="LysM"/>
    <property type="match status" value="1"/>
</dbReference>
<feature type="chain" id="PRO_5045942384" evidence="7">
    <location>
        <begin position="16"/>
        <end position="204"/>
    </location>
</feature>
<evidence type="ECO:0000259" key="8">
    <source>
        <dbReference type="PROSITE" id="PS51782"/>
    </source>
</evidence>
<evidence type="ECO:0000256" key="4">
    <source>
        <dbReference type="ARBA" id="ARBA00022737"/>
    </source>
</evidence>
<dbReference type="Proteomes" id="UP000058660">
    <property type="component" value="Chromosome"/>
</dbReference>
<evidence type="ECO:0000313" key="10">
    <source>
        <dbReference type="EMBL" id="ALJ89975.1"/>
    </source>
</evidence>
<organism evidence="10 11">
    <name type="scientific">Thermus aquaticus (strain ATCC BAA-2747 / Y51MC23)</name>
    <dbReference type="NCBI Taxonomy" id="498848"/>
    <lineage>
        <taxon>Bacteria</taxon>
        <taxon>Thermotogati</taxon>
        <taxon>Deinococcota</taxon>
        <taxon>Deinococci</taxon>
        <taxon>Thermales</taxon>
        <taxon>Thermaceae</taxon>
        <taxon>Thermus</taxon>
    </lineage>
</organism>
<evidence type="ECO:0000256" key="1">
    <source>
        <dbReference type="ARBA" id="ARBA00007074"/>
    </source>
</evidence>
<sequence length="204" mass="22327">MRKAVLVLFLGFALAQPTHTVAPGDTLFSIARRYGTTVEELMRLNGLESFLIQVGQVLKLPAPSSQEGPLQEPKAEDFDLESPLVKAVFRYLGVPYKYGAGSPLSLDCSAFVAQVYAELGVALPRTSREQYRALPAADTLRPGDLVFFSFGGKDVDHVGIYLGRGVFAHASSYGSRVVIESLDAPFYKKAYRGARRVLQEAKRP</sequence>
<comment type="similarity">
    <text evidence="1">Belongs to the peptidase C40 family.</text>
</comment>
<dbReference type="InterPro" id="IPR036779">
    <property type="entry name" value="LysM_dom_sf"/>
</dbReference>
<dbReference type="InterPro" id="IPR052062">
    <property type="entry name" value="Murein_DD/LD_carboxypeptidase"/>
</dbReference>
<keyword evidence="11" id="KW-1185">Reference proteome</keyword>
<evidence type="ECO:0000313" key="11">
    <source>
        <dbReference type="Proteomes" id="UP000058660"/>
    </source>
</evidence>
<dbReference type="SUPFAM" id="SSF54001">
    <property type="entry name" value="Cysteine proteinases"/>
    <property type="match status" value="1"/>
</dbReference>
<dbReference type="PROSITE" id="PS51782">
    <property type="entry name" value="LYSM"/>
    <property type="match status" value="1"/>
</dbReference>
<dbReference type="RefSeq" id="WP_003046979.1">
    <property type="nucleotide sequence ID" value="NZ_CP010822.1"/>
</dbReference>
<feature type="signal peptide" evidence="7">
    <location>
        <begin position="1"/>
        <end position="15"/>
    </location>
</feature>
<evidence type="ECO:0000256" key="7">
    <source>
        <dbReference type="SAM" id="SignalP"/>
    </source>
</evidence>
<feature type="domain" description="NlpC/P60" evidence="9">
    <location>
        <begin position="78"/>
        <end position="198"/>
    </location>
</feature>
<dbReference type="PANTHER" id="PTHR47360:SF1">
    <property type="entry name" value="ENDOPEPTIDASE NLPC-RELATED"/>
    <property type="match status" value="1"/>
</dbReference>
<accession>A0ABM5VIP7</accession>
<dbReference type="InterPro" id="IPR018392">
    <property type="entry name" value="LysM"/>
</dbReference>
<dbReference type="CDD" id="cd00118">
    <property type="entry name" value="LysM"/>
    <property type="match status" value="1"/>
</dbReference>
<keyword evidence="6" id="KW-0788">Thiol protease</keyword>
<evidence type="ECO:0000259" key="9">
    <source>
        <dbReference type="PROSITE" id="PS51935"/>
    </source>
</evidence>
<dbReference type="Gene3D" id="3.90.1720.10">
    <property type="entry name" value="endopeptidase domain like (from Nostoc punctiforme)"/>
    <property type="match status" value="1"/>
</dbReference>
<reference evidence="11" key="1">
    <citation type="journal article" date="2015" name="PLoS ONE">
        <title>Complete Genome Sequence of Thermus aquaticus Y51MC23.</title>
        <authorList>
            <person name="Brumm P.J."/>
            <person name="Monsma S."/>
            <person name="Keough B."/>
            <person name="Jasinovica S."/>
            <person name="Ferguson E."/>
            <person name="Schoenfeld T."/>
            <person name="Lodes M."/>
            <person name="Mead D.A."/>
        </authorList>
    </citation>
    <scope>NUCLEOTIDE SEQUENCE [LARGE SCALE GENOMIC DNA]</scope>
    <source>
        <strain evidence="11">BAA-2747 / Y51MC23</strain>
    </source>
</reference>
<protein>
    <submittedName>
        <fullName evidence="10">Invasion associated protein P60</fullName>
    </submittedName>
</protein>